<evidence type="ECO:0000313" key="8">
    <source>
        <dbReference type="EMBL" id="CAF3606731.1"/>
    </source>
</evidence>
<feature type="region of interest" description="Disordered" evidence="3">
    <location>
        <begin position="437"/>
        <end position="466"/>
    </location>
</feature>
<dbReference type="EMBL" id="CAJNOK010001640">
    <property type="protein sequence ID" value="CAF0822405.1"/>
    <property type="molecule type" value="Genomic_DNA"/>
</dbReference>
<feature type="compositionally biased region" description="Polar residues" evidence="3">
    <location>
        <begin position="78"/>
        <end position="89"/>
    </location>
</feature>
<comment type="similarity">
    <text evidence="1">Belongs to the LSM14 family.</text>
</comment>
<dbReference type="EMBL" id="CAJOBA010001640">
    <property type="protein sequence ID" value="CAF3606731.1"/>
    <property type="molecule type" value="Genomic_DNA"/>
</dbReference>
<comment type="caution">
    <text evidence="6">The sequence shown here is derived from an EMBL/GenBank/DDBJ whole genome shotgun (WGS) entry which is preliminary data.</text>
</comment>
<evidence type="ECO:0000313" key="6">
    <source>
        <dbReference type="EMBL" id="CAF0820522.1"/>
    </source>
</evidence>
<dbReference type="OrthoDB" id="21539at2759"/>
<evidence type="ECO:0000256" key="2">
    <source>
        <dbReference type="PROSITE-ProRule" id="PRU00846"/>
    </source>
</evidence>
<feature type="compositionally biased region" description="Polar residues" evidence="3">
    <location>
        <begin position="414"/>
        <end position="425"/>
    </location>
</feature>
<proteinExistence type="inferred from homology"/>
<feature type="domain" description="DFDF" evidence="4">
    <location>
        <begin position="320"/>
        <end position="356"/>
    </location>
</feature>
<dbReference type="PANTHER" id="PTHR13586:SF26">
    <property type="entry name" value="CHROMOSOME UNDETERMINED SCAFFOLD_51, WHOLE GENOME SHOTGUN SEQUENCE"/>
    <property type="match status" value="1"/>
</dbReference>
<protein>
    <submittedName>
        <fullName evidence="6">Uncharacterized protein</fullName>
    </submittedName>
</protein>
<feature type="compositionally biased region" description="Low complexity" evidence="3">
    <location>
        <begin position="279"/>
        <end position="313"/>
    </location>
</feature>
<dbReference type="PROSITE" id="PS51512">
    <property type="entry name" value="DFDF"/>
    <property type="match status" value="1"/>
</dbReference>
<dbReference type="SMART" id="SM01199">
    <property type="entry name" value="FDF"/>
    <property type="match status" value="1"/>
</dbReference>
<reference evidence="6" key="1">
    <citation type="submission" date="2021-02" db="EMBL/GenBank/DDBJ databases">
        <authorList>
            <person name="Nowell W R."/>
        </authorList>
    </citation>
    <scope>NUCLEOTIDE SEQUENCE</scope>
</reference>
<feature type="region of interest" description="Disordered" evidence="3">
    <location>
        <begin position="247"/>
        <end position="318"/>
    </location>
</feature>
<evidence type="ECO:0000256" key="3">
    <source>
        <dbReference type="SAM" id="MobiDB-lite"/>
    </source>
</evidence>
<feature type="compositionally biased region" description="Polar residues" evidence="3">
    <location>
        <begin position="168"/>
        <end position="186"/>
    </location>
</feature>
<dbReference type="InterPro" id="IPR025761">
    <property type="entry name" value="FFD_box"/>
</dbReference>
<dbReference type="EMBL" id="CAJOBC010000611">
    <property type="protein sequence ID" value="CAF3606914.1"/>
    <property type="molecule type" value="Genomic_DNA"/>
</dbReference>
<dbReference type="Gene3D" id="2.30.30.100">
    <property type="match status" value="1"/>
</dbReference>
<evidence type="ECO:0000256" key="1">
    <source>
        <dbReference type="ARBA" id="ARBA00010415"/>
    </source>
</evidence>
<gene>
    <name evidence="6" type="ORF">GPM918_LOCUS4521</name>
    <name evidence="7" type="ORF">OVA965_LOCUS5715</name>
    <name evidence="9" type="ORF">SRO942_LOCUS4522</name>
    <name evidence="8" type="ORF">TMI583_LOCUS5712</name>
</gene>
<feature type="region of interest" description="Disordered" evidence="3">
    <location>
        <begin position="406"/>
        <end position="425"/>
    </location>
</feature>
<feature type="domain" description="FFD box profile" evidence="5">
    <location>
        <begin position="388"/>
        <end position="404"/>
    </location>
</feature>
<dbReference type="AlphaFoldDB" id="A0A813UBQ7"/>
<feature type="compositionally biased region" description="Low complexity" evidence="3">
    <location>
        <begin position="364"/>
        <end position="384"/>
    </location>
</feature>
<dbReference type="InterPro" id="IPR025609">
    <property type="entry name" value="Lsm14-like_N"/>
</dbReference>
<dbReference type="Proteomes" id="UP000677228">
    <property type="component" value="Unassembled WGS sequence"/>
</dbReference>
<feature type="region of interest" description="Disordered" evidence="3">
    <location>
        <begin position="78"/>
        <end position="97"/>
    </location>
</feature>
<dbReference type="PROSITE" id="PS51513">
    <property type="entry name" value="FFD"/>
    <property type="match status" value="1"/>
</dbReference>
<feature type="compositionally biased region" description="Polar residues" evidence="3">
    <location>
        <begin position="139"/>
        <end position="157"/>
    </location>
</feature>
<feature type="region of interest" description="Disordered" evidence="3">
    <location>
        <begin position="139"/>
        <end position="186"/>
    </location>
</feature>
<accession>A0A813UBQ7</accession>
<name>A0A813UBQ7_9BILA</name>
<dbReference type="SMART" id="SM01271">
    <property type="entry name" value="LSM14"/>
    <property type="match status" value="1"/>
</dbReference>
<dbReference type="InterPro" id="IPR025762">
    <property type="entry name" value="DFDF"/>
</dbReference>
<evidence type="ECO:0000259" key="4">
    <source>
        <dbReference type="PROSITE" id="PS51512"/>
    </source>
</evidence>
<dbReference type="Pfam" id="PF12701">
    <property type="entry name" value="LSM14"/>
    <property type="match status" value="1"/>
</dbReference>
<evidence type="ECO:0000313" key="9">
    <source>
        <dbReference type="EMBL" id="CAF3606914.1"/>
    </source>
</evidence>
<evidence type="ECO:0000313" key="10">
    <source>
        <dbReference type="Proteomes" id="UP000663829"/>
    </source>
</evidence>
<evidence type="ECO:0000259" key="5">
    <source>
        <dbReference type="PROSITE" id="PS51513"/>
    </source>
</evidence>
<feature type="short sequence motif" description="FFD box" evidence="2">
    <location>
        <begin position="388"/>
        <end position="404"/>
    </location>
</feature>
<evidence type="ECO:0000313" key="7">
    <source>
        <dbReference type="EMBL" id="CAF0822405.1"/>
    </source>
</evidence>
<dbReference type="Proteomes" id="UP000682733">
    <property type="component" value="Unassembled WGS sequence"/>
</dbReference>
<dbReference type="Proteomes" id="UP000681722">
    <property type="component" value="Unassembled WGS sequence"/>
</dbReference>
<keyword evidence="10" id="KW-1185">Reference proteome</keyword>
<dbReference type="InterPro" id="IPR010920">
    <property type="entry name" value="LSM_dom_sf"/>
</dbReference>
<sequence length="466" mass="52922">MPSFIGSNITLITKSKIRYSGTIVGIDADSSAVLLGSVKCYGSEGGPQTTNPTYFPVMSFKNADIEDLKIGDNDAKLQQQTQEHQSLPSPTVPSIHDDPAVLSVVTNKISEQGASPFGMPSNPSMPNVIRSLQNFSIDGESAKTNSGYSNEHQSLPTSKRETKPKQLDPTTSKFFDNFSSDTNKNLQTGVTDRYFQPFCDYGDSKNNESSGNHYITHSMQTANNLLSNDNGDDRSVFNNHPYSQTAKSYQQQDNFGDNGGFNRYSSYETRNDYQGGKSNYQYQQRYQPQQRHQQQRQFHNQGNNRRNNNYQQQTFPKQNRETFNDSAFESDFDFDQSNLKFDKIASESEFKQHLPPTDYPTSLSQTNNVQNNKSSKNMNSSQSNDGAYTYDKKKSFFDSISCSTSSGIDGAHGQNPNYRTKNQETFGNSYYQRRKDYNRQPTYNNGNSNTNDYHRSQHQQRNFYQN</sequence>
<feature type="region of interest" description="Disordered" evidence="3">
    <location>
        <begin position="351"/>
        <end position="386"/>
    </location>
</feature>
<feature type="compositionally biased region" description="Polar residues" evidence="3">
    <location>
        <begin position="439"/>
        <end position="451"/>
    </location>
</feature>
<dbReference type="EMBL" id="CAJNOQ010000611">
    <property type="protein sequence ID" value="CAF0820522.1"/>
    <property type="molecule type" value="Genomic_DNA"/>
</dbReference>
<dbReference type="Pfam" id="PF09532">
    <property type="entry name" value="FDF"/>
    <property type="match status" value="1"/>
</dbReference>
<dbReference type="PANTHER" id="PTHR13586">
    <property type="entry name" value="SCD6 PROTEIN-RELATED"/>
    <property type="match status" value="1"/>
</dbReference>
<dbReference type="SUPFAM" id="SSF50182">
    <property type="entry name" value="Sm-like ribonucleoproteins"/>
    <property type="match status" value="1"/>
</dbReference>
<dbReference type="InterPro" id="IPR019050">
    <property type="entry name" value="FDF_dom"/>
</dbReference>
<dbReference type="Proteomes" id="UP000663829">
    <property type="component" value="Unassembled WGS sequence"/>
</dbReference>
<organism evidence="6 10">
    <name type="scientific">Didymodactylos carnosus</name>
    <dbReference type="NCBI Taxonomy" id="1234261"/>
    <lineage>
        <taxon>Eukaryota</taxon>
        <taxon>Metazoa</taxon>
        <taxon>Spiralia</taxon>
        <taxon>Gnathifera</taxon>
        <taxon>Rotifera</taxon>
        <taxon>Eurotatoria</taxon>
        <taxon>Bdelloidea</taxon>
        <taxon>Philodinida</taxon>
        <taxon>Philodinidae</taxon>
        <taxon>Didymodactylos</taxon>
    </lineage>
</organism>